<dbReference type="HOGENOM" id="CLU_568427_0_0_10"/>
<dbReference type="PANTHER" id="PTHR40940:SF2">
    <property type="entry name" value="BATD"/>
    <property type="match status" value="1"/>
</dbReference>
<keyword evidence="4" id="KW-1185">Reference proteome</keyword>
<feature type="compositionally biased region" description="Polar residues" evidence="1">
    <location>
        <begin position="276"/>
        <end position="291"/>
    </location>
</feature>
<keyword evidence="2" id="KW-0812">Transmembrane</keyword>
<gene>
    <name evidence="3" type="ORF">FAES_0635</name>
</gene>
<evidence type="ECO:0000313" key="3">
    <source>
        <dbReference type="EMBL" id="CCG98646.1"/>
    </source>
</evidence>
<dbReference type="InterPro" id="IPR025738">
    <property type="entry name" value="BatD"/>
</dbReference>
<dbReference type="PATRIC" id="fig|1166018.3.peg.645"/>
<dbReference type="AlphaFoldDB" id="I0K3E3"/>
<feature type="region of interest" description="Disordered" evidence="1">
    <location>
        <begin position="267"/>
        <end position="291"/>
    </location>
</feature>
<evidence type="ECO:0000256" key="2">
    <source>
        <dbReference type="SAM" id="Phobius"/>
    </source>
</evidence>
<reference evidence="3 4" key="1">
    <citation type="journal article" date="2012" name="J. Bacteriol.">
        <title>Genome Sequence of Fibrella aestuarina BUZ 2T, a Filamentous Marine Bacterium.</title>
        <authorList>
            <person name="Filippini M."/>
            <person name="Qi W."/>
            <person name="Blom J."/>
            <person name="Goesmann A."/>
            <person name="Smits T.H."/>
            <person name="Bagheri H.C."/>
        </authorList>
    </citation>
    <scope>NUCLEOTIDE SEQUENCE [LARGE SCALE GENOMIC DNA]</scope>
    <source>
        <strain evidence="4">BUZ 2T</strain>
    </source>
</reference>
<dbReference type="Proteomes" id="UP000011058">
    <property type="component" value="Chromosome"/>
</dbReference>
<sequence length="500" mass="54705">MYMKLGIFILVFALYFHEKTSVFAQSTDNPIVIELSATSFTIERPFTISIIVRDSETRPTIAFPAIAGFVKQGTSYSSSRSEFGGREVVSQVVVQTYAATQPGTFRLAPFTVTVDGQTVRSPGAQLIVRPSTTAATSTSALSATALAKAKTDKRTAFLQTTVNYTRLYTGQGLHVRVSFYVAENYPYELRFDRLAQQVELLTRQLRPVNAWEENDNISELRPRPTLLNGQRYVEYPVYSATFFPLATRTGLPRTITLPAVSLRVSRLSPTPVQPTGPGSQTGRAATASSPQADEVAFTSEPVQVMVQPLPGRSGQTGAVSVGSFRLIDEADRSRVGVGQSVRYDIRIEGQGNIASIQAPQLVNVGDGLDVFPPQSQEQIGRVGAAVSGYKSFRYFLIPKQKGPVALANRFFWVYFDPQIGRYDTLRPRLVLRVGEATDSLATGIVPSDTLDQAGRPSIYAGLEQTDSAEQSVNWPVLVRAIANVLIIIMILGTLFVFARK</sequence>
<dbReference type="eggNOG" id="COG0457">
    <property type="taxonomic scope" value="Bacteria"/>
</dbReference>
<dbReference type="KEGG" id="fae:FAES_0635"/>
<keyword evidence="2" id="KW-1133">Transmembrane helix</keyword>
<proteinExistence type="predicted"/>
<evidence type="ECO:0008006" key="5">
    <source>
        <dbReference type="Google" id="ProtNLM"/>
    </source>
</evidence>
<name>I0K3E3_9BACT</name>
<dbReference type="PANTHER" id="PTHR40940">
    <property type="entry name" value="PROTEIN BATD-RELATED"/>
    <property type="match status" value="1"/>
</dbReference>
<evidence type="ECO:0000256" key="1">
    <source>
        <dbReference type="SAM" id="MobiDB-lite"/>
    </source>
</evidence>
<dbReference type="EMBL" id="HE796683">
    <property type="protein sequence ID" value="CCG98646.1"/>
    <property type="molecule type" value="Genomic_DNA"/>
</dbReference>
<accession>I0K3E3</accession>
<feature type="transmembrane region" description="Helical" evidence="2">
    <location>
        <begin position="476"/>
        <end position="498"/>
    </location>
</feature>
<keyword evidence="2" id="KW-0472">Membrane</keyword>
<evidence type="ECO:0000313" key="4">
    <source>
        <dbReference type="Proteomes" id="UP000011058"/>
    </source>
</evidence>
<organism evidence="3 4">
    <name type="scientific">Fibrella aestuarina BUZ 2</name>
    <dbReference type="NCBI Taxonomy" id="1166018"/>
    <lineage>
        <taxon>Bacteria</taxon>
        <taxon>Pseudomonadati</taxon>
        <taxon>Bacteroidota</taxon>
        <taxon>Cytophagia</taxon>
        <taxon>Cytophagales</taxon>
        <taxon>Spirosomataceae</taxon>
        <taxon>Fibrella</taxon>
    </lineage>
</organism>
<dbReference type="STRING" id="1166018.FAES_0635"/>
<protein>
    <recommendedName>
        <fullName evidence="5">Protein BatD</fullName>
    </recommendedName>
</protein>
<dbReference type="Pfam" id="PF13584">
    <property type="entry name" value="BatD"/>
    <property type="match status" value="2"/>
</dbReference>